<evidence type="ECO:0000256" key="1">
    <source>
        <dbReference type="SAM" id="MobiDB-lite"/>
    </source>
</evidence>
<feature type="compositionally biased region" description="Pro residues" evidence="1">
    <location>
        <begin position="138"/>
        <end position="154"/>
    </location>
</feature>
<feature type="region of interest" description="Disordered" evidence="1">
    <location>
        <begin position="178"/>
        <end position="231"/>
    </location>
</feature>
<evidence type="ECO:0000313" key="2">
    <source>
        <dbReference type="Proteomes" id="UP000248483"/>
    </source>
</evidence>
<feature type="compositionally biased region" description="Low complexity" evidence="1">
    <location>
        <begin position="114"/>
        <end position="127"/>
    </location>
</feature>
<gene>
    <name evidence="3" type="primary">LOC111178954</name>
</gene>
<name>A0A7F8K590_DELLE</name>
<proteinExistence type="predicted"/>
<dbReference type="InParanoid" id="A0A7F8K590"/>
<keyword evidence="2" id="KW-1185">Reference proteome</keyword>
<feature type="compositionally biased region" description="Polar residues" evidence="1">
    <location>
        <begin position="89"/>
        <end position="109"/>
    </location>
</feature>
<protein>
    <submittedName>
        <fullName evidence="3">Proline-rich receptor-like protein kinase PERK2</fullName>
    </submittedName>
</protein>
<sequence>MLTTHPVEFSILLVHIASKCLYYNLLIRELCSLIMKDVDMPIAESSHAISIRGVFGRTGGSPQLRSPRSHCFSAPIRPNSQPYRLDIGTSGTYSEPSTLDSQSSTTLFLSSEDPGPSTTALPSPSSSCEPQAFSPGPSVLPPLLPPLPAAPAPPASGSGAPRRAGLYSVVASSPEGAPRLVDWLPGCPSTTPPGVRGDERDRPATCAPRPGAAGREEGAEDPGASPPPCARPAAAATLEASVGDILVELRTMNGHLDVIARALTKLASSLGPQPQPQPDAPDGN</sequence>
<dbReference type="Proteomes" id="UP000248483">
    <property type="component" value="Unplaced"/>
</dbReference>
<feature type="region of interest" description="Disordered" evidence="1">
    <location>
        <begin position="60"/>
        <end position="162"/>
    </location>
</feature>
<dbReference type="RefSeq" id="XP_030615685.1">
    <property type="nucleotide sequence ID" value="XM_030759825.1"/>
</dbReference>
<dbReference type="GeneID" id="111178954"/>
<organism evidence="2 3">
    <name type="scientific">Delphinapterus leucas</name>
    <name type="common">Beluga whale</name>
    <dbReference type="NCBI Taxonomy" id="9749"/>
    <lineage>
        <taxon>Eukaryota</taxon>
        <taxon>Metazoa</taxon>
        <taxon>Chordata</taxon>
        <taxon>Craniata</taxon>
        <taxon>Vertebrata</taxon>
        <taxon>Euteleostomi</taxon>
        <taxon>Mammalia</taxon>
        <taxon>Eutheria</taxon>
        <taxon>Laurasiatheria</taxon>
        <taxon>Artiodactyla</taxon>
        <taxon>Whippomorpha</taxon>
        <taxon>Cetacea</taxon>
        <taxon>Odontoceti</taxon>
        <taxon>Monodontidae</taxon>
        <taxon>Delphinapterus</taxon>
    </lineage>
</organism>
<evidence type="ECO:0000313" key="3">
    <source>
        <dbReference type="RefSeq" id="XP_030615685.1"/>
    </source>
</evidence>
<dbReference type="AlphaFoldDB" id="A0A7F8K590"/>
<dbReference type="KEGG" id="dle:111178954"/>
<reference evidence="3" key="1">
    <citation type="submission" date="2025-08" db="UniProtKB">
        <authorList>
            <consortium name="RefSeq"/>
        </authorList>
    </citation>
    <scope>IDENTIFICATION</scope>
    <source>
        <tissue evidence="3">Blood</tissue>
    </source>
</reference>
<accession>A0A7F8K590</accession>